<accession>A0A7H4MHN7</accession>
<name>A0A7H4MHN7_KLEVA</name>
<gene>
    <name evidence="3" type="ORF">NCTC9177_03725</name>
</gene>
<keyword evidence="2" id="KW-0472">Membrane</keyword>
<feature type="region of interest" description="Disordered" evidence="1">
    <location>
        <begin position="14"/>
        <end position="38"/>
    </location>
</feature>
<protein>
    <submittedName>
        <fullName evidence="3">Gp24</fullName>
    </submittedName>
</protein>
<dbReference type="EMBL" id="UGKR01000003">
    <property type="protein sequence ID" value="STS89837.1"/>
    <property type="molecule type" value="Genomic_DNA"/>
</dbReference>
<reference evidence="3 4" key="1">
    <citation type="submission" date="2018-06" db="EMBL/GenBank/DDBJ databases">
        <authorList>
            <consortium name="Pathogen Informatics"/>
            <person name="Doyle S."/>
        </authorList>
    </citation>
    <scope>NUCLEOTIDE SEQUENCE [LARGE SCALE GENOMIC DNA]</scope>
    <source>
        <strain evidence="3 4">NCTC9177</strain>
    </source>
</reference>
<evidence type="ECO:0000313" key="4">
    <source>
        <dbReference type="Proteomes" id="UP000254545"/>
    </source>
</evidence>
<keyword evidence="2" id="KW-0812">Transmembrane</keyword>
<proteinExistence type="predicted"/>
<evidence type="ECO:0000313" key="3">
    <source>
        <dbReference type="EMBL" id="STS89837.1"/>
    </source>
</evidence>
<sequence>MSAGQSNLVGQEISITPGSHLPHGGMGEAGPGTTIKDAGNTKFRVADSTGLLVGSNYGPFSSGWQLVTFDWKATKTTTASFQLTTFLSAGQCISMISMFSMLRMKRILRLMPGPSLR</sequence>
<dbReference type="Proteomes" id="UP000254545">
    <property type="component" value="Unassembled WGS sequence"/>
</dbReference>
<feature type="transmembrane region" description="Helical" evidence="2">
    <location>
        <begin position="79"/>
        <end position="102"/>
    </location>
</feature>
<comment type="caution">
    <text evidence="3">The sequence shown here is derived from an EMBL/GenBank/DDBJ whole genome shotgun (WGS) entry which is preliminary data.</text>
</comment>
<organism evidence="3 4">
    <name type="scientific">Klebsiella variicola</name>
    <dbReference type="NCBI Taxonomy" id="244366"/>
    <lineage>
        <taxon>Bacteria</taxon>
        <taxon>Pseudomonadati</taxon>
        <taxon>Pseudomonadota</taxon>
        <taxon>Gammaproteobacteria</taxon>
        <taxon>Enterobacterales</taxon>
        <taxon>Enterobacteriaceae</taxon>
        <taxon>Klebsiella/Raoultella group</taxon>
        <taxon>Klebsiella</taxon>
        <taxon>Klebsiella pneumoniae complex</taxon>
    </lineage>
</organism>
<evidence type="ECO:0000256" key="1">
    <source>
        <dbReference type="SAM" id="MobiDB-lite"/>
    </source>
</evidence>
<evidence type="ECO:0000256" key="2">
    <source>
        <dbReference type="SAM" id="Phobius"/>
    </source>
</evidence>
<keyword evidence="2" id="KW-1133">Transmembrane helix</keyword>
<dbReference type="AlphaFoldDB" id="A0A7H4MHN7"/>